<name>A0A9W9DP91_9AGAR</name>
<feature type="domain" description="F-box" evidence="1">
    <location>
        <begin position="96"/>
        <end position="152"/>
    </location>
</feature>
<keyword evidence="3" id="KW-1185">Reference proteome</keyword>
<dbReference type="Proteomes" id="UP001150266">
    <property type="component" value="Unassembled WGS sequence"/>
</dbReference>
<dbReference type="OrthoDB" id="2834295at2759"/>
<dbReference type="Pfam" id="PF12937">
    <property type="entry name" value="F-box-like"/>
    <property type="match status" value="1"/>
</dbReference>
<sequence>MSLSYHTFSESKIKAAHGRRELIRIPNIADHFHTNEPPDDPDAQLFAKTLSNAIDRESFLQEEIRYLETTLYQRIDELSRVQQIIREYKPVLSSVRRLPRELLMEIFFQVLGSVDPEDVLDFDRGLWPLTHVCRLWRTLILNHTSFWTTVSLPGRTHYPPYSIHILSLFLDRSGSQPIFVDFTCRDVAKLPETLFSVLFAQSYRWETCKLRIPVFLTDRLSPGAIERTQLLRHLDLNLDLAYSSPLVSSCKNLFAGAPALRSVKLTGVPLALDTLGLRWSYLTHYDVTQDFPDKHLAILRLATGLVECTIDCSQPWRQQLPGAAAIVTLRKLRILKLKGTASILLEYLVAPGLHSLSVLLPETGDSLKIFLNRSVSRLHELEIEATPMGNNILDALQYVSCLSKLALNVSISPGSRRKIVFKDFLVALRYVSSGNNTTSITGCKLPRLEELFLSVYTSSSEHLYANELADMVVSRWKLPGKIREQELTQLKRFTLETNRDWLPAFDTFKELMQEGLQAFINLH</sequence>
<evidence type="ECO:0000313" key="2">
    <source>
        <dbReference type="EMBL" id="KAJ4479016.1"/>
    </source>
</evidence>
<dbReference type="AlphaFoldDB" id="A0A9W9DP91"/>
<protein>
    <recommendedName>
        <fullName evidence="1">F-box domain-containing protein</fullName>
    </recommendedName>
</protein>
<reference evidence="2" key="1">
    <citation type="submission" date="2022-08" db="EMBL/GenBank/DDBJ databases">
        <title>A Global Phylogenomic Analysis of the Shiitake Genus Lentinula.</title>
        <authorList>
            <consortium name="DOE Joint Genome Institute"/>
            <person name="Sierra-Patev S."/>
            <person name="Min B."/>
            <person name="Naranjo-Ortiz M."/>
            <person name="Looney B."/>
            <person name="Konkel Z."/>
            <person name="Slot J.C."/>
            <person name="Sakamoto Y."/>
            <person name="Steenwyk J.L."/>
            <person name="Rokas A."/>
            <person name="Carro J."/>
            <person name="Camarero S."/>
            <person name="Ferreira P."/>
            <person name="Molpeceres G."/>
            <person name="Ruiz-Duenas F.J."/>
            <person name="Serrano A."/>
            <person name="Henrissat B."/>
            <person name="Drula E."/>
            <person name="Hughes K.W."/>
            <person name="Mata J.L."/>
            <person name="Ishikawa N.K."/>
            <person name="Vargas-Isla R."/>
            <person name="Ushijima S."/>
            <person name="Smith C.A."/>
            <person name="Ahrendt S."/>
            <person name="Andreopoulos W."/>
            <person name="He G."/>
            <person name="Labutti K."/>
            <person name="Lipzen A."/>
            <person name="Ng V."/>
            <person name="Riley R."/>
            <person name="Sandor L."/>
            <person name="Barry K."/>
            <person name="Martinez A.T."/>
            <person name="Xiao Y."/>
            <person name="Gibbons J.G."/>
            <person name="Terashima K."/>
            <person name="Grigoriev I.V."/>
            <person name="Hibbett D.S."/>
        </authorList>
    </citation>
    <scope>NUCLEOTIDE SEQUENCE</scope>
    <source>
        <strain evidence="2">JLM2183</strain>
    </source>
</reference>
<dbReference type="Gene3D" id="1.20.1280.50">
    <property type="match status" value="1"/>
</dbReference>
<comment type="caution">
    <text evidence="2">The sequence shown here is derived from an EMBL/GenBank/DDBJ whole genome shotgun (WGS) entry which is preliminary data.</text>
</comment>
<dbReference type="EMBL" id="JAOTPV010000008">
    <property type="protein sequence ID" value="KAJ4479016.1"/>
    <property type="molecule type" value="Genomic_DNA"/>
</dbReference>
<organism evidence="2 3">
    <name type="scientific">Lentinula aciculospora</name>
    <dbReference type="NCBI Taxonomy" id="153920"/>
    <lineage>
        <taxon>Eukaryota</taxon>
        <taxon>Fungi</taxon>
        <taxon>Dikarya</taxon>
        <taxon>Basidiomycota</taxon>
        <taxon>Agaricomycotina</taxon>
        <taxon>Agaricomycetes</taxon>
        <taxon>Agaricomycetidae</taxon>
        <taxon>Agaricales</taxon>
        <taxon>Marasmiineae</taxon>
        <taxon>Omphalotaceae</taxon>
        <taxon>Lentinula</taxon>
    </lineage>
</organism>
<dbReference type="InterPro" id="IPR001810">
    <property type="entry name" value="F-box_dom"/>
</dbReference>
<evidence type="ECO:0000313" key="3">
    <source>
        <dbReference type="Proteomes" id="UP001150266"/>
    </source>
</evidence>
<gene>
    <name evidence="2" type="ORF">J3R30DRAFT_2705685</name>
</gene>
<evidence type="ECO:0000259" key="1">
    <source>
        <dbReference type="Pfam" id="PF12937"/>
    </source>
</evidence>
<proteinExistence type="predicted"/>
<accession>A0A9W9DP91</accession>